<dbReference type="PANTHER" id="PTHR14614:SF130">
    <property type="entry name" value="PROTEIN-LYSINE N-METHYLTRANSFERASE EEF2KMT"/>
    <property type="match status" value="1"/>
</dbReference>
<evidence type="ECO:0000313" key="2">
    <source>
        <dbReference type="EMBL" id="OCF36900.1"/>
    </source>
</evidence>
<dbReference type="OrthoDB" id="194386at2759"/>
<dbReference type="Proteomes" id="UP000092666">
    <property type="component" value="Unassembled WGS sequence"/>
</dbReference>
<dbReference type="STRING" id="1296120.A0A1B9H0W8"/>
<proteinExistence type="predicted"/>
<name>A0A1B9H0W8_9TREE</name>
<dbReference type="InterPro" id="IPR019410">
    <property type="entry name" value="Methyltransf_16"/>
</dbReference>
<sequence length="566" mass="62050">MNVKADADAVANAIHSALDTFRRQYFALYPSYLIFIPPPEVVSTPQGQAYLLNKVLGLDHGDQLHDVDSEEAEAQAEGAVQKFDSKRSGAIDVGVAEDVSQRQPEDSYRRKIWRRVVQAMEEGVAQSGDEDAEVDERFYELLSGLMVSDGSGPVGLEAGPSTEPKTSYRTFIYDLPEDHPLLVNPKSSRENLDRPTVDEPRPRVIEERQITLLEEQIAIQGGTTGLRTWTAALHLGHHIIHHPQLLFPGDTQYSLLIPGSKSESDFNPPPYPSFYGDDGGTMEQIASQSQSKGILSSGVIELGAGTGLLSILLSQLGVDVIATDLGIESESDTKTATEPRALPGGPHEVENHVVDDLKSAQSDKEWESEEGSQYEFGVDGRGETRTPLGRLKYNVSLNASDPKPIVRALDWTDASLPPDARPVIWKQLIRERRTVIAADVIYDPDLVPPLVDAISTLIGPEVPDITNRDGDPSPKWGNMDASSDPSASSSLRPVECVISATVRNQTTFDKFLAMCESINLSTEIVDLPRMDQSQSPTFWDSALDAGTEVKIMRIRRNGGHQRVRPD</sequence>
<organism evidence="2 3">
    <name type="scientific">Kwoniella heveanensis BCC8398</name>
    <dbReference type="NCBI Taxonomy" id="1296120"/>
    <lineage>
        <taxon>Eukaryota</taxon>
        <taxon>Fungi</taxon>
        <taxon>Dikarya</taxon>
        <taxon>Basidiomycota</taxon>
        <taxon>Agaricomycotina</taxon>
        <taxon>Tremellomycetes</taxon>
        <taxon>Tremellales</taxon>
        <taxon>Cryptococcaceae</taxon>
        <taxon>Kwoniella</taxon>
    </lineage>
</organism>
<protein>
    <submittedName>
        <fullName evidence="2">Uncharacterized protein</fullName>
    </submittedName>
</protein>
<dbReference type="InterPro" id="IPR029063">
    <property type="entry name" value="SAM-dependent_MTases_sf"/>
</dbReference>
<keyword evidence="3" id="KW-1185">Reference proteome</keyword>
<accession>A0A1B9H0W8</accession>
<feature type="compositionally biased region" description="Low complexity" evidence="1">
    <location>
        <begin position="480"/>
        <end position="489"/>
    </location>
</feature>
<dbReference type="PANTHER" id="PTHR14614">
    <property type="entry name" value="HEPATOCELLULAR CARCINOMA-ASSOCIATED ANTIGEN"/>
    <property type="match status" value="1"/>
</dbReference>
<dbReference type="SUPFAM" id="SSF53335">
    <property type="entry name" value="S-adenosyl-L-methionine-dependent methyltransferases"/>
    <property type="match status" value="1"/>
</dbReference>
<reference evidence="3" key="2">
    <citation type="submission" date="2013-12" db="EMBL/GenBank/DDBJ databases">
        <title>Evolution of pathogenesis and genome organization in the Tremellales.</title>
        <authorList>
            <person name="Cuomo C."/>
            <person name="Litvintseva A."/>
            <person name="Heitman J."/>
            <person name="Chen Y."/>
            <person name="Sun S."/>
            <person name="Springer D."/>
            <person name="Dromer F."/>
            <person name="Young S."/>
            <person name="Zeng Q."/>
            <person name="Chapman S."/>
            <person name="Gujja S."/>
            <person name="Saif S."/>
            <person name="Birren B."/>
        </authorList>
    </citation>
    <scope>NUCLEOTIDE SEQUENCE [LARGE SCALE GENOMIC DNA]</scope>
    <source>
        <strain evidence="3">BCC8398</strain>
    </source>
</reference>
<dbReference type="GO" id="GO:0008757">
    <property type="term" value="F:S-adenosylmethionine-dependent methyltransferase activity"/>
    <property type="evidence" value="ECO:0007669"/>
    <property type="project" value="UniProtKB-ARBA"/>
</dbReference>
<gene>
    <name evidence="2" type="ORF">I316_01498</name>
</gene>
<feature type="region of interest" description="Disordered" evidence="1">
    <location>
        <begin position="361"/>
        <end position="381"/>
    </location>
</feature>
<evidence type="ECO:0000313" key="3">
    <source>
        <dbReference type="Proteomes" id="UP000092666"/>
    </source>
</evidence>
<dbReference type="Gene3D" id="3.40.50.150">
    <property type="entry name" value="Vaccinia Virus protein VP39"/>
    <property type="match status" value="1"/>
</dbReference>
<reference evidence="2 3" key="1">
    <citation type="submission" date="2013-07" db="EMBL/GenBank/DDBJ databases">
        <title>The Genome Sequence of Cryptococcus heveanensis BCC8398.</title>
        <authorList>
            <consortium name="The Broad Institute Genome Sequencing Platform"/>
            <person name="Cuomo C."/>
            <person name="Litvintseva A."/>
            <person name="Chen Y."/>
            <person name="Heitman J."/>
            <person name="Sun S."/>
            <person name="Springer D."/>
            <person name="Dromer F."/>
            <person name="Young S.K."/>
            <person name="Zeng Q."/>
            <person name="Gargeya S."/>
            <person name="Fitzgerald M."/>
            <person name="Abouelleil A."/>
            <person name="Alvarado L."/>
            <person name="Berlin A.M."/>
            <person name="Chapman S.B."/>
            <person name="Dewar J."/>
            <person name="Goldberg J."/>
            <person name="Griggs A."/>
            <person name="Gujja S."/>
            <person name="Hansen M."/>
            <person name="Howarth C."/>
            <person name="Imamovic A."/>
            <person name="Larimer J."/>
            <person name="McCowan C."/>
            <person name="Murphy C."/>
            <person name="Pearson M."/>
            <person name="Priest M."/>
            <person name="Roberts A."/>
            <person name="Saif S."/>
            <person name="Shea T."/>
            <person name="Sykes S."/>
            <person name="Wortman J."/>
            <person name="Nusbaum C."/>
            <person name="Birren B."/>
        </authorList>
    </citation>
    <scope>NUCLEOTIDE SEQUENCE [LARGE SCALE GENOMIC DNA]</scope>
    <source>
        <strain evidence="2 3">BCC8398</strain>
    </source>
</reference>
<dbReference type="AlphaFoldDB" id="A0A1B9H0W8"/>
<evidence type="ECO:0000256" key="1">
    <source>
        <dbReference type="SAM" id="MobiDB-lite"/>
    </source>
</evidence>
<feature type="region of interest" description="Disordered" evidence="1">
    <location>
        <begin position="462"/>
        <end position="489"/>
    </location>
</feature>
<dbReference type="GO" id="GO:0005737">
    <property type="term" value="C:cytoplasm"/>
    <property type="evidence" value="ECO:0007669"/>
    <property type="project" value="TreeGrafter"/>
</dbReference>
<dbReference type="EMBL" id="KI669494">
    <property type="protein sequence ID" value="OCF36900.1"/>
    <property type="molecule type" value="Genomic_DNA"/>
</dbReference>